<feature type="region of interest" description="Disordered" evidence="1">
    <location>
        <begin position="1"/>
        <end position="74"/>
    </location>
</feature>
<protein>
    <submittedName>
        <fullName evidence="2">Uncharacterized protein</fullName>
    </submittedName>
</protein>
<evidence type="ECO:0000313" key="2">
    <source>
        <dbReference type="EMBL" id="KAJ7638943.1"/>
    </source>
</evidence>
<reference evidence="2" key="1">
    <citation type="submission" date="2023-03" db="EMBL/GenBank/DDBJ databases">
        <title>Massive genome expansion in bonnet fungi (Mycena s.s.) driven by repeated elements and novel gene families across ecological guilds.</title>
        <authorList>
            <consortium name="Lawrence Berkeley National Laboratory"/>
            <person name="Harder C.B."/>
            <person name="Miyauchi S."/>
            <person name="Viragh M."/>
            <person name="Kuo A."/>
            <person name="Thoen E."/>
            <person name="Andreopoulos B."/>
            <person name="Lu D."/>
            <person name="Skrede I."/>
            <person name="Drula E."/>
            <person name="Henrissat B."/>
            <person name="Morin E."/>
            <person name="Kohler A."/>
            <person name="Barry K."/>
            <person name="LaButti K."/>
            <person name="Morin E."/>
            <person name="Salamov A."/>
            <person name="Lipzen A."/>
            <person name="Mereny Z."/>
            <person name="Hegedus B."/>
            <person name="Baldrian P."/>
            <person name="Stursova M."/>
            <person name="Weitz H."/>
            <person name="Taylor A."/>
            <person name="Grigoriev I.V."/>
            <person name="Nagy L.G."/>
            <person name="Martin F."/>
            <person name="Kauserud H."/>
        </authorList>
    </citation>
    <scope>NUCLEOTIDE SEQUENCE</scope>
    <source>
        <strain evidence="2">9284</strain>
    </source>
</reference>
<dbReference type="Proteomes" id="UP001221142">
    <property type="component" value="Unassembled WGS sequence"/>
</dbReference>
<evidence type="ECO:0000313" key="3">
    <source>
        <dbReference type="Proteomes" id="UP001221142"/>
    </source>
</evidence>
<dbReference type="AlphaFoldDB" id="A0AAD7FTY7"/>
<sequence length="248" mass="27395">MPKDIVKKAKNKGSPAGFYPYNPTPHPTTSVKYAPFPMPPPSPTGGTPTSSLSKFYDSDMGELTSPSPPASSESDVPVCLYCDQPLPPHPTAKLSQLLSSTALSPSSDAVARLCRLHHLEAEVLPNALSRGYPQSINWLALHGRVEEFLPHLKAILLDTSSTPEGARARCRFWQLLLKRILAAGGVSKAFEIGPEMSAVRDYWVGYYGEKGRAVLTNLLFKNFPQQQFKDHTDPVSWRRFIECVFVTR</sequence>
<comment type="caution">
    <text evidence="2">The sequence shown here is derived from an EMBL/GenBank/DDBJ whole genome shotgun (WGS) entry which is preliminary data.</text>
</comment>
<organism evidence="2 3">
    <name type="scientific">Roridomyces roridus</name>
    <dbReference type="NCBI Taxonomy" id="1738132"/>
    <lineage>
        <taxon>Eukaryota</taxon>
        <taxon>Fungi</taxon>
        <taxon>Dikarya</taxon>
        <taxon>Basidiomycota</taxon>
        <taxon>Agaricomycotina</taxon>
        <taxon>Agaricomycetes</taxon>
        <taxon>Agaricomycetidae</taxon>
        <taxon>Agaricales</taxon>
        <taxon>Marasmiineae</taxon>
        <taxon>Mycenaceae</taxon>
        <taxon>Roridomyces</taxon>
    </lineage>
</organism>
<keyword evidence="3" id="KW-1185">Reference proteome</keyword>
<evidence type="ECO:0000256" key="1">
    <source>
        <dbReference type="SAM" id="MobiDB-lite"/>
    </source>
</evidence>
<accession>A0AAD7FTY7</accession>
<proteinExistence type="predicted"/>
<name>A0AAD7FTY7_9AGAR</name>
<gene>
    <name evidence="2" type="ORF">FB45DRAFT_1133677</name>
</gene>
<dbReference type="EMBL" id="JARKIF010000005">
    <property type="protein sequence ID" value="KAJ7638943.1"/>
    <property type="molecule type" value="Genomic_DNA"/>
</dbReference>